<dbReference type="EMBL" id="SNRW01014304">
    <property type="protein sequence ID" value="KAA6371620.1"/>
    <property type="molecule type" value="Genomic_DNA"/>
</dbReference>
<sequence>MIQTPFKPPTPALFVVNSCNYTATFQLIQDLLRNIEEVPEVVRNIGREKRDLIHFDGSFFPFDMFILAAGLQDQTLKRLSQFIAEKVFHENVTDGTITMNDETDVIRLQRAGTKCLVTEECEEVIIEPTDRRCFRIDIYQPDFFTSTSAINPDKLFGCKCDENEDATFNLDDCIETKTCTGNNTPIGCSCADNGSIQTLECKCPKLHHPDGCTPVECLDKYYKFTCLCTQKHLKDTDECICPSNGHESLPCVCSTTLESNPQDCTINDCLANSDTIVPKFSCYCTKDNYYAKCRCLSLPEDLQDIPVEQCQYLVDNDPREGGACLIPRLCQFDDDLSTSFL</sequence>
<evidence type="ECO:0000313" key="2">
    <source>
        <dbReference type="Proteomes" id="UP000324800"/>
    </source>
</evidence>
<dbReference type="AlphaFoldDB" id="A0A5J4UNR6"/>
<protein>
    <submittedName>
        <fullName evidence="1">Uncharacterized protein</fullName>
    </submittedName>
</protein>
<accession>A0A5J4UNR6</accession>
<proteinExistence type="predicted"/>
<organism evidence="1 2">
    <name type="scientific">Streblomastix strix</name>
    <dbReference type="NCBI Taxonomy" id="222440"/>
    <lineage>
        <taxon>Eukaryota</taxon>
        <taxon>Metamonada</taxon>
        <taxon>Preaxostyla</taxon>
        <taxon>Oxymonadida</taxon>
        <taxon>Streblomastigidae</taxon>
        <taxon>Streblomastix</taxon>
    </lineage>
</organism>
<evidence type="ECO:0000313" key="1">
    <source>
        <dbReference type="EMBL" id="KAA6371620.1"/>
    </source>
</evidence>
<reference evidence="1 2" key="1">
    <citation type="submission" date="2019-03" db="EMBL/GenBank/DDBJ databases">
        <title>Single cell metagenomics reveals metabolic interactions within the superorganism composed of flagellate Streblomastix strix and complex community of Bacteroidetes bacteria on its surface.</title>
        <authorList>
            <person name="Treitli S.C."/>
            <person name="Kolisko M."/>
            <person name="Husnik F."/>
            <person name="Keeling P."/>
            <person name="Hampl V."/>
        </authorList>
    </citation>
    <scope>NUCLEOTIDE SEQUENCE [LARGE SCALE GENOMIC DNA]</scope>
    <source>
        <strain evidence="1">ST1C</strain>
    </source>
</reference>
<name>A0A5J4UNR6_9EUKA</name>
<dbReference type="Proteomes" id="UP000324800">
    <property type="component" value="Unassembled WGS sequence"/>
</dbReference>
<gene>
    <name evidence="1" type="ORF">EZS28_032852</name>
</gene>
<comment type="caution">
    <text evidence="1">The sequence shown here is derived from an EMBL/GenBank/DDBJ whole genome shotgun (WGS) entry which is preliminary data.</text>
</comment>